<dbReference type="AlphaFoldDB" id="A0A7X0F004"/>
<evidence type="ECO:0000313" key="1">
    <source>
        <dbReference type="EMBL" id="MBB6347300.1"/>
    </source>
</evidence>
<reference evidence="1 2" key="1">
    <citation type="submission" date="2020-08" db="EMBL/GenBank/DDBJ databases">
        <title>Sequencing the genomes of 1000 actinobacteria strains.</title>
        <authorList>
            <person name="Klenk H.-P."/>
        </authorList>
    </citation>
    <scope>NUCLEOTIDE SEQUENCE [LARGE SCALE GENOMIC DNA]</scope>
    <source>
        <strain evidence="1 2">DSM 45913</strain>
    </source>
</reference>
<protein>
    <submittedName>
        <fullName evidence="1">Uncharacterized protein</fullName>
    </submittedName>
</protein>
<name>A0A7X0F004_9ACTN</name>
<evidence type="ECO:0000313" key="2">
    <source>
        <dbReference type="Proteomes" id="UP000583800"/>
    </source>
</evidence>
<keyword evidence="2" id="KW-1185">Reference proteome</keyword>
<comment type="caution">
    <text evidence="1">The sequence shown here is derived from an EMBL/GenBank/DDBJ whole genome shotgun (WGS) entry which is preliminary data.</text>
</comment>
<dbReference type="RefSeq" id="WP_246502493.1">
    <property type="nucleotide sequence ID" value="NZ_JACHJB010000002.1"/>
</dbReference>
<dbReference type="Proteomes" id="UP000583800">
    <property type="component" value="Unassembled WGS sequence"/>
</dbReference>
<gene>
    <name evidence="1" type="ORF">FHU36_003845</name>
</gene>
<dbReference type="EMBL" id="JACHJB010000002">
    <property type="protein sequence ID" value="MBB6347300.1"/>
    <property type="molecule type" value="Genomic_DNA"/>
</dbReference>
<proteinExistence type="predicted"/>
<sequence length="137" mass="14349">MVVGEVDQARALFEGGEPLLGAFAEHVPETVPGEVRTLLAKFGLRAAHVLRPAAHKWAPTNVPGALSRVVRHVGHLWKLLLRELGCGQAGRVAEVAMPPSGSMPRAEVGVGTALGQDGSAPVVQVNGLEVGEDRRGQ</sequence>
<accession>A0A7X0F004</accession>
<organism evidence="1 2">
    <name type="scientific">Nonomuraea muscovyensis</name>
    <dbReference type="NCBI Taxonomy" id="1124761"/>
    <lineage>
        <taxon>Bacteria</taxon>
        <taxon>Bacillati</taxon>
        <taxon>Actinomycetota</taxon>
        <taxon>Actinomycetes</taxon>
        <taxon>Streptosporangiales</taxon>
        <taxon>Streptosporangiaceae</taxon>
        <taxon>Nonomuraea</taxon>
    </lineage>
</organism>